<name>A0A915ADQ8_PARUN</name>
<dbReference type="Pfam" id="PF03564">
    <property type="entry name" value="DUF1759"/>
    <property type="match status" value="1"/>
</dbReference>
<accession>A0A915ADQ8</accession>
<dbReference type="WBParaSite" id="PgR003_g208_t13">
    <property type="protein sequence ID" value="PgR003_g208_t13"/>
    <property type="gene ID" value="PgR003_g208"/>
</dbReference>
<dbReference type="WBParaSite" id="PgR003_g208_t02">
    <property type="protein sequence ID" value="PgR003_g208_t02"/>
    <property type="gene ID" value="PgR003_g208"/>
</dbReference>
<dbReference type="PROSITE" id="PS50158">
    <property type="entry name" value="ZF_CCHC"/>
    <property type="match status" value="1"/>
</dbReference>
<evidence type="ECO:0000256" key="2">
    <source>
        <dbReference type="SAM" id="Coils"/>
    </source>
</evidence>
<dbReference type="PANTHER" id="PTHR47331:SF5">
    <property type="entry name" value="RIBONUCLEASE H"/>
    <property type="match status" value="1"/>
</dbReference>
<evidence type="ECO:0000313" key="6">
    <source>
        <dbReference type="WBParaSite" id="PgR003_g208_t02"/>
    </source>
</evidence>
<sequence>MSMNAVQLPRLQIAKFDGQHHKWPQFWATFLHVVDSQPLAEIEKLSYLLSFLEGKALEAVGGFTIAPENYEAVKTTLQQRFGRSELLLKSLYAELHDAASPTKDFEECVASVERILQQLEQQGENIDNSQTELCIEKRLPRWALLEVEQAKEADAAWSVRKLRDKLQAIVRIRENMRTAAIGKPTHEGRQAQRQVGRQEQRNLGGVKLEEGLHHTSALPAVAKRQTKGKDRRRDLTRQVCAFCCEPHWADSCPRFTTLKERFDRARQLRLCFKCLREGHNQNDCTRNVSCYHCKRKGHPTALCKTWHRSQEGEEENPVEETHTQTIRTVAAIATPEQQERGKTVLLRRTTHKNDQSTRAIRCWELTLTRHGRNSPAIGHRSNTQGTVDCWRIWLDAHYPLHVCARQTKNEAH</sequence>
<keyword evidence="1" id="KW-0863">Zinc-finger</keyword>
<keyword evidence="2" id="KW-0175">Coiled coil</keyword>
<evidence type="ECO:0000313" key="4">
    <source>
        <dbReference type="Proteomes" id="UP000887569"/>
    </source>
</evidence>
<feature type="coiled-coil region" evidence="2">
    <location>
        <begin position="102"/>
        <end position="132"/>
    </location>
</feature>
<evidence type="ECO:0000313" key="5">
    <source>
        <dbReference type="WBParaSite" id="PgR003_g208_t01"/>
    </source>
</evidence>
<dbReference type="WBParaSite" id="PgR003_g208_t05">
    <property type="protein sequence ID" value="PgR003_g208_t05"/>
    <property type="gene ID" value="PgR003_g208"/>
</dbReference>
<evidence type="ECO:0000256" key="1">
    <source>
        <dbReference type="PROSITE-ProRule" id="PRU00047"/>
    </source>
</evidence>
<evidence type="ECO:0000313" key="7">
    <source>
        <dbReference type="WBParaSite" id="PgR003_g208_t05"/>
    </source>
</evidence>
<dbReference type="GO" id="GO:0003676">
    <property type="term" value="F:nucleic acid binding"/>
    <property type="evidence" value="ECO:0007669"/>
    <property type="project" value="InterPro"/>
</dbReference>
<keyword evidence="1" id="KW-0479">Metal-binding</keyword>
<dbReference type="SUPFAM" id="SSF57756">
    <property type="entry name" value="Retrovirus zinc finger-like domains"/>
    <property type="match status" value="1"/>
</dbReference>
<organism evidence="4 7">
    <name type="scientific">Parascaris univalens</name>
    <name type="common">Nematode worm</name>
    <dbReference type="NCBI Taxonomy" id="6257"/>
    <lineage>
        <taxon>Eukaryota</taxon>
        <taxon>Metazoa</taxon>
        <taxon>Ecdysozoa</taxon>
        <taxon>Nematoda</taxon>
        <taxon>Chromadorea</taxon>
        <taxon>Rhabditida</taxon>
        <taxon>Spirurina</taxon>
        <taxon>Ascaridomorpha</taxon>
        <taxon>Ascaridoidea</taxon>
        <taxon>Ascarididae</taxon>
        <taxon>Parascaris</taxon>
    </lineage>
</organism>
<evidence type="ECO:0000259" key="3">
    <source>
        <dbReference type="PROSITE" id="PS50158"/>
    </source>
</evidence>
<dbReference type="WBParaSite" id="PgR003_g208_t11">
    <property type="protein sequence ID" value="PgR003_g208_t11"/>
    <property type="gene ID" value="PgR003_g208"/>
</dbReference>
<reference evidence="5 6" key="1">
    <citation type="submission" date="2022-11" db="UniProtKB">
        <authorList>
            <consortium name="WormBaseParasite"/>
        </authorList>
    </citation>
    <scope>IDENTIFICATION</scope>
</reference>
<dbReference type="WBParaSite" id="PgR003_g208_t12">
    <property type="protein sequence ID" value="PgR003_g208_t12"/>
    <property type="gene ID" value="PgR003_g208"/>
</dbReference>
<protein>
    <submittedName>
        <fullName evidence="5 6">CCHC-type domain-containing protein</fullName>
    </submittedName>
</protein>
<dbReference type="WBParaSite" id="PgR003_g208_t01">
    <property type="protein sequence ID" value="PgR003_g208_t01"/>
    <property type="gene ID" value="PgR003_g208"/>
</dbReference>
<dbReference type="SMART" id="SM00343">
    <property type="entry name" value="ZnF_C2HC"/>
    <property type="match status" value="2"/>
</dbReference>
<feature type="domain" description="CCHC-type" evidence="3">
    <location>
        <begin position="271"/>
        <end position="286"/>
    </location>
</feature>
<dbReference type="GO" id="GO:0019899">
    <property type="term" value="F:enzyme binding"/>
    <property type="evidence" value="ECO:0007669"/>
    <property type="project" value="UniProtKB-ARBA"/>
</dbReference>
<dbReference type="InterPro" id="IPR036875">
    <property type="entry name" value="Znf_CCHC_sf"/>
</dbReference>
<keyword evidence="1" id="KW-0862">Zinc</keyword>
<dbReference type="InterPro" id="IPR005312">
    <property type="entry name" value="DUF1759"/>
</dbReference>
<dbReference type="Gene3D" id="4.10.60.10">
    <property type="entry name" value="Zinc finger, CCHC-type"/>
    <property type="match status" value="1"/>
</dbReference>
<keyword evidence="4" id="KW-1185">Reference proteome</keyword>
<dbReference type="PANTHER" id="PTHR47331">
    <property type="entry name" value="PHD-TYPE DOMAIN-CONTAINING PROTEIN"/>
    <property type="match status" value="1"/>
</dbReference>
<dbReference type="Proteomes" id="UP000887569">
    <property type="component" value="Unplaced"/>
</dbReference>
<dbReference type="GO" id="GO:0008270">
    <property type="term" value="F:zinc ion binding"/>
    <property type="evidence" value="ECO:0007669"/>
    <property type="project" value="UniProtKB-KW"/>
</dbReference>
<proteinExistence type="predicted"/>
<dbReference type="InterPro" id="IPR001878">
    <property type="entry name" value="Znf_CCHC"/>
</dbReference>
<dbReference type="AlphaFoldDB" id="A0A915ADQ8"/>